<accession>A0AAN6LZJ6</accession>
<dbReference type="Proteomes" id="UP001280581">
    <property type="component" value="Unassembled WGS sequence"/>
</dbReference>
<dbReference type="PANTHER" id="PTHR43157">
    <property type="entry name" value="PHOSPHATIDYLINOSITOL-GLYCAN BIOSYNTHESIS CLASS F PROTEIN-RELATED"/>
    <property type="match status" value="1"/>
</dbReference>
<keyword evidence="1" id="KW-0560">Oxidoreductase</keyword>
<comment type="caution">
    <text evidence="2">The sequence shown here is derived from an EMBL/GenBank/DDBJ whole genome shotgun (WGS) entry which is preliminary data.</text>
</comment>
<gene>
    <name evidence="2" type="ORF">GRF29_44g2654524</name>
</gene>
<protein>
    <submittedName>
        <fullName evidence="2">Uncharacterized protein</fullName>
    </submittedName>
</protein>
<keyword evidence="3" id="KW-1185">Reference proteome</keyword>
<proteinExistence type="predicted"/>
<evidence type="ECO:0000313" key="3">
    <source>
        <dbReference type="Proteomes" id="UP001280581"/>
    </source>
</evidence>
<evidence type="ECO:0000256" key="1">
    <source>
        <dbReference type="ARBA" id="ARBA00023002"/>
    </source>
</evidence>
<dbReference type="PRINTS" id="PR00081">
    <property type="entry name" value="GDHRDH"/>
</dbReference>
<dbReference type="GO" id="GO:0016491">
    <property type="term" value="F:oxidoreductase activity"/>
    <property type="evidence" value="ECO:0007669"/>
    <property type="project" value="UniProtKB-KW"/>
</dbReference>
<name>A0AAN6LZJ6_9PLEO</name>
<dbReference type="SUPFAM" id="SSF51735">
    <property type="entry name" value="NAD(P)-binding Rossmann-fold domains"/>
    <property type="match status" value="1"/>
</dbReference>
<dbReference type="InterPro" id="IPR002347">
    <property type="entry name" value="SDR_fam"/>
</dbReference>
<dbReference type="InterPro" id="IPR036291">
    <property type="entry name" value="NAD(P)-bd_dom_sf"/>
</dbReference>
<dbReference type="Gene3D" id="3.40.50.720">
    <property type="entry name" value="NAD(P)-binding Rossmann-like Domain"/>
    <property type="match status" value="1"/>
</dbReference>
<sequence length="324" mass="35610">MGFLYSQFFKTPPYPKGNFAGKTVIVTGSNTGLGKEAARHYARLGASKVILAVRTVSKGEDAKQEIISSTGNKNVAVWKLDMSDYASIQAFAKRAESELDRVDIFCANAGVVRSEFHELNGHEEGVAINVISTTLLLANMMPKMIETAKKYNTRPTFSIVGSAAYEHTTFPQRSAPEGQILKQLADRTIAEKYWDQQYPVSKLVILHVTRAIAAHHPASEFPVTINIINPGLCWSELARDTDGWGFYLFRLVAARSTEVGGRTVWHGGQAGVETHGKYISDCVVEEPSALVTDKAGQEVEERVAKEVLQAIEQIQPGVSKKFHV</sequence>
<dbReference type="PANTHER" id="PTHR43157:SF31">
    <property type="entry name" value="PHOSPHATIDYLINOSITOL-GLYCAN BIOSYNTHESIS CLASS F PROTEIN"/>
    <property type="match status" value="1"/>
</dbReference>
<dbReference type="EMBL" id="WVTA01000005">
    <property type="protein sequence ID" value="KAK3210407.1"/>
    <property type="molecule type" value="Genomic_DNA"/>
</dbReference>
<evidence type="ECO:0000313" key="2">
    <source>
        <dbReference type="EMBL" id="KAK3210407.1"/>
    </source>
</evidence>
<reference evidence="2 3" key="1">
    <citation type="submission" date="2021-02" db="EMBL/GenBank/DDBJ databases">
        <title>Genome assembly of Pseudopithomyces chartarum.</title>
        <authorList>
            <person name="Jauregui R."/>
            <person name="Singh J."/>
            <person name="Voisey C."/>
        </authorList>
    </citation>
    <scope>NUCLEOTIDE SEQUENCE [LARGE SCALE GENOMIC DNA]</scope>
    <source>
        <strain evidence="2 3">AGR01</strain>
    </source>
</reference>
<dbReference type="Pfam" id="PF00106">
    <property type="entry name" value="adh_short"/>
    <property type="match status" value="1"/>
</dbReference>
<dbReference type="AlphaFoldDB" id="A0AAN6LZJ6"/>
<organism evidence="2 3">
    <name type="scientific">Pseudopithomyces chartarum</name>
    <dbReference type="NCBI Taxonomy" id="1892770"/>
    <lineage>
        <taxon>Eukaryota</taxon>
        <taxon>Fungi</taxon>
        <taxon>Dikarya</taxon>
        <taxon>Ascomycota</taxon>
        <taxon>Pezizomycotina</taxon>
        <taxon>Dothideomycetes</taxon>
        <taxon>Pleosporomycetidae</taxon>
        <taxon>Pleosporales</taxon>
        <taxon>Massarineae</taxon>
        <taxon>Didymosphaeriaceae</taxon>
        <taxon>Pseudopithomyces</taxon>
    </lineage>
</organism>